<dbReference type="GO" id="GO:0006644">
    <property type="term" value="P:phospholipid metabolic process"/>
    <property type="evidence" value="ECO:0007669"/>
    <property type="project" value="InterPro"/>
</dbReference>
<dbReference type="GO" id="GO:0008195">
    <property type="term" value="F:phosphatidate phosphatase activity"/>
    <property type="evidence" value="ECO:0007669"/>
    <property type="project" value="TreeGrafter"/>
</dbReference>
<dbReference type="InterPro" id="IPR043216">
    <property type="entry name" value="PAP-like"/>
</dbReference>
<keyword evidence="4" id="KW-1185">Reference proteome</keyword>
<evidence type="ECO:0000313" key="3">
    <source>
        <dbReference type="EMBL" id="CAF3797045.1"/>
    </source>
</evidence>
<sequence>MSGKRSTKHSLTSSNNDDNLCYHSTTVWRVLLDVFSLSVLLIITVISHFILKPFTRGYFCTDYSIHYPYKSNTVSTTADVLLSTLLPLLWIWLTEFIKLFYYRWYPQTIYYTKLQLCGVRIRNIHPFIRNLYLLTVVFLYGYLTTWVLTEIAKNFVGELRPHFFELCRPNVTCSCSSSCGVNNQVYITNYVCLNTDETAVREGRPYDPRFLPYTVLGGVVGNDNTEFEVQQDAGMYQSQIDGVTRVRIDGQRKVGPRNSNGD</sequence>
<protein>
    <submittedName>
        <fullName evidence="2">Uncharacterized protein</fullName>
    </submittedName>
</protein>
<dbReference type="GO" id="GO:0005886">
    <property type="term" value="C:plasma membrane"/>
    <property type="evidence" value="ECO:0007669"/>
    <property type="project" value="TreeGrafter"/>
</dbReference>
<accession>A0A814IKM5</accession>
<proteinExistence type="predicted"/>
<dbReference type="PANTHER" id="PTHR10165">
    <property type="entry name" value="LIPID PHOSPHATE PHOSPHATASE"/>
    <property type="match status" value="1"/>
</dbReference>
<evidence type="ECO:0000313" key="2">
    <source>
        <dbReference type="EMBL" id="CAF1025892.1"/>
    </source>
</evidence>
<dbReference type="EMBL" id="CAJOBC010003707">
    <property type="protein sequence ID" value="CAF3797045.1"/>
    <property type="molecule type" value="Genomic_DNA"/>
</dbReference>
<name>A0A814IKM5_9BILA</name>
<dbReference type="PANTHER" id="PTHR10165:SF103">
    <property type="entry name" value="PHOSPHOLIPID PHOSPHATASE HOMOLOG 1.2 HOMOLOG"/>
    <property type="match status" value="1"/>
</dbReference>
<evidence type="ECO:0000256" key="1">
    <source>
        <dbReference type="SAM" id="Phobius"/>
    </source>
</evidence>
<dbReference type="Proteomes" id="UP000663829">
    <property type="component" value="Unassembled WGS sequence"/>
</dbReference>
<dbReference type="AlphaFoldDB" id="A0A814IKM5"/>
<comment type="caution">
    <text evidence="2">The sequence shown here is derived from an EMBL/GenBank/DDBJ whole genome shotgun (WGS) entry which is preliminary data.</text>
</comment>
<reference evidence="2" key="1">
    <citation type="submission" date="2021-02" db="EMBL/GenBank/DDBJ databases">
        <authorList>
            <person name="Nowell W R."/>
        </authorList>
    </citation>
    <scope>NUCLEOTIDE SEQUENCE</scope>
</reference>
<keyword evidence="1" id="KW-1133">Transmembrane helix</keyword>
<feature type="transmembrane region" description="Helical" evidence="1">
    <location>
        <begin position="30"/>
        <end position="51"/>
    </location>
</feature>
<dbReference type="EMBL" id="CAJNOQ010003707">
    <property type="protein sequence ID" value="CAF1025892.1"/>
    <property type="molecule type" value="Genomic_DNA"/>
</dbReference>
<dbReference type="GO" id="GO:0046839">
    <property type="term" value="P:phospholipid dephosphorylation"/>
    <property type="evidence" value="ECO:0007669"/>
    <property type="project" value="TreeGrafter"/>
</dbReference>
<dbReference type="Proteomes" id="UP000681722">
    <property type="component" value="Unassembled WGS sequence"/>
</dbReference>
<dbReference type="OrthoDB" id="8907274at2759"/>
<gene>
    <name evidence="2" type="ORF">GPM918_LOCUS15026</name>
    <name evidence="3" type="ORF">SRO942_LOCUS15026</name>
</gene>
<keyword evidence="1" id="KW-0472">Membrane</keyword>
<organism evidence="2 4">
    <name type="scientific">Didymodactylos carnosus</name>
    <dbReference type="NCBI Taxonomy" id="1234261"/>
    <lineage>
        <taxon>Eukaryota</taxon>
        <taxon>Metazoa</taxon>
        <taxon>Spiralia</taxon>
        <taxon>Gnathifera</taxon>
        <taxon>Rotifera</taxon>
        <taxon>Eurotatoria</taxon>
        <taxon>Bdelloidea</taxon>
        <taxon>Philodinida</taxon>
        <taxon>Philodinidae</taxon>
        <taxon>Didymodactylos</taxon>
    </lineage>
</organism>
<keyword evidence="1" id="KW-0812">Transmembrane</keyword>
<feature type="transmembrane region" description="Helical" evidence="1">
    <location>
        <begin position="80"/>
        <end position="101"/>
    </location>
</feature>
<dbReference type="GO" id="GO:0007165">
    <property type="term" value="P:signal transduction"/>
    <property type="evidence" value="ECO:0007669"/>
    <property type="project" value="TreeGrafter"/>
</dbReference>
<feature type="transmembrane region" description="Helical" evidence="1">
    <location>
        <begin position="130"/>
        <end position="148"/>
    </location>
</feature>
<dbReference type="Gene3D" id="1.20.144.10">
    <property type="entry name" value="Phosphatidic acid phosphatase type 2/haloperoxidase"/>
    <property type="match status" value="1"/>
</dbReference>
<evidence type="ECO:0000313" key="4">
    <source>
        <dbReference type="Proteomes" id="UP000663829"/>
    </source>
</evidence>